<accession>A0ABW3CT68</accession>
<organism evidence="8 9">
    <name type="scientific">Sungkyunkwania multivorans</name>
    <dbReference type="NCBI Taxonomy" id="1173618"/>
    <lineage>
        <taxon>Bacteria</taxon>
        <taxon>Pseudomonadati</taxon>
        <taxon>Bacteroidota</taxon>
        <taxon>Flavobacteriia</taxon>
        <taxon>Flavobacteriales</taxon>
        <taxon>Flavobacteriaceae</taxon>
        <taxon>Sungkyunkwania</taxon>
    </lineage>
</organism>
<dbReference type="InterPro" id="IPR005744">
    <property type="entry name" value="Hy-lIII"/>
</dbReference>
<dbReference type="RefSeq" id="WP_386403041.1">
    <property type="nucleotide sequence ID" value="NZ_JBHTJH010000002.1"/>
</dbReference>
<evidence type="ECO:0000256" key="3">
    <source>
        <dbReference type="ARBA" id="ARBA00022475"/>
    </source>
</evidence>
<keyword evidence="3" id="KW-1003">Cell membrane</keyword>
<evidence type="ECO:0000256" key="7">
    <source>
        <dbReference type="SAM" id="Phobius"/>
    </source>
</evidence>
<dbReference type="Proteomes" id="UP001596978">
    <property type="component" value="Unassembled WGS sequence"/>
</dbReference>
<reference evidence="9" key="1">
    <citation type="journal article" date="2019" name="Int. J. Syst. Evol. Microbiol.">
        <title>The Global Catalogue of Microorganisms (GCM) 10K type strain sequencing project: providing services to taxonomists for standard genome sequencing and annotation.</title>
        <authorList>
            <consortium name="The Broad Institute Genomics Platform"/>
            <consortium name="The Broad Institute Genome Sequencing Center for Infectious Disease"/>
            <person name="Wu L."/>
            <person name="Ma J."/>
        </authorList>
    </citation>
    <scope>NUCLEOTIDE SEQUENCE [LARGE SCALE GENOMIC DNA]</scope>
    <source>
        <strain evidence="9">CCUG 62952</strain>
    </source>
</reference>
<sequence length="209" mass="24037">MDVIQSRREELWNVVSHALGIILGVVGLILLLVNDNGRTAFSTLSIFLYALSIIILFSASTIYHAVTSIRHKRIWRKIDHISIYYLIAGTYTPVALITLESGPGWTIFWIVWIIAIVGTFLKIFFTGRFEKLSLFLYLAMGWLIIFYIRDVMEVLSSSGLRLMLLGGIFYTLGTIFYALKKMRFHHVIWHFFVLAGAVSHFCMVFYEVI</sequence>
<evidence type="ECO:0000256" key="1">
    <source>
        <dbReference type="ARBA" id="ARBA00004651"/>
    </source>
</evidence>
<feature type="transmembrane region" description="Helical" evidence="7">
    <location>
        <begin position="12"/>
        <end position="34"/>
    </location>
</feature>
<feature type="transmembrane region" description="Helical" evidence="7">
    <location>
        <begin position="186"/>
        <end position="206"/>
    </location>
</feature>
<comment type="caution">
    <text evidence="8">The sequence shown here is derived from an EMBL/GenBank/DDBJ whole genome shotgun (WGS) entry which is preliminary data.</text>
</comment>
<keyword evidence="9" id="KW-1185">Reference proteome</keyword>
<keyword evidence="6 7" id="KW-0472">Membrane</keyword>
<gene>
    <name evidence="8" type="ORF">ACFQ1M_01930</name>
</gene>
<dbReference type="EMBL" id="JBHTJH010000002">
    <property type="protein sequence ID" value="MFD0860953.1"/>
    <property type="molecule type" value="Genomic_DNA"/>
</dbReference>
<feature type="transmembrane region" description="Helical" evidence="7">
    <location>
        <begin position="46"/>
        <end position="66"/>
    </location>
</feature>
<keyword evidence="5 7" id="KW-1133">Transmembrane helix</keyword>
<keyword evidence="4 7" id="KW-0812">Transmembrane</keyword>
<dbReference type="Pfam" id="PF03006">
    <property type="entry name" value="HlyIII"/>
    <property type="match status" value="1"/>
</dbReference>
<protein>
    <submittedName>
        <fullName evidence="8">Hemolysin III family protein</fullName>
    </submittedName>
</protein>
<evidence type="ECO:0000313" key="9">
    <source>
        <dbReference type="Proteomes" id="UP001596978"/>
    </source>
</evidence>
<feature type="transmembrane region" description="Helical" evidence="7">
    <location>
        <begin position="105"/>
        <end position="125"/>
    </location>
</feature>
<evidence type="ECO:0000256" key="2">
    <source>
        <dbReference type="ARBA" id="ARBA00008488"/>
    </source>
</evidence>
<evidence type="ECO:0000256" key="5">
    <source>
        <dbReference type="ARBA" id="ARBA00022989"/>
    </source>
</evidence>
<evidence type="ECO:0000256" key="4">
    <source>
        <dbReference type="ARBA" id="ARBA00022692"/>
    </source>
</evidence>
<evidence type="ECO:0000313" key="8">
    <source>
        <dbReference type="EMBL" id="MFD0860953.1"/>
    </source>
</evidence>
<dbReference type="InterPro" id="IPR004254">
    <property type="entry name" value="AdipoR/HlyIII-related"/>
</dbReference>
<evidence type="ECO:0000256" key="6">
    <source>
        <dbReference type="ARBA" id="ARBA00023136"/>
    </source>
</evidence>
<feature type="transmembrane region" description="Helical" evidence="7">
    <location>
        <begin position="132"/>
        <end position="148"/>
    </location>
</feature>
<feature type="transmembrane region" description="Helical" evidence="7">
    <location>
        <begin position="160"/>
        <end position="179"/>
    </location>
</feature>
<feature type="transmembrane region" description="Helical" evidence="7">
    <location>
        <begin position="78"/>
        <end position="99"/>
    </location>
</feature>
<name>A0ABW3CT68_9FLAO</name>
<dbReference type="PANTHER" id="PTHR20855:SF3">
    <property type="entry name" value="LD03007P"/>
    <property type="match status" value="1"/>
</dbReference>
<comment type="subcellular location">
    <subcellularLocation>
        <location evidence="1">Cell membrane</location>
        <topology evidence="1">Multi-pass membrane protein</topology>
    </subcellularLocation>
</comment>
<proteinExistence type="inferred from homology"/>
<dbReference type="NCBIfam" id="TIGR01065">
    <property type="entry name" value="hlyIII"/>
    <property type="match status" value="1"/>
</dbReference>
<dbReference type="PANTHER" id="PTHR20855">
    <property type="entry name" value="ADIPOR/PROGESTIN RECEPTOR-RELATED"/>
    <property type="match status" value="1"/>
</dbReference>
<comment type="similarity">
    <text evidence="2">Belongs to the UPF0073 (Hly-III) family.</text>
</comment>